<name>A0A4Y7QHH7_9AGAM</name>
<evidence type="ECO:0000313" key="2">
    <source>
        <dbReference type="Proteomes" id="UP000294933"/>
    </source>
</evidence>
<proteinExistence type="predicted"/>
<sequence>MQCGIIFGMGKDFVGRQSLQEAANPERVCVNWSFSLWLAHVLHIFAWRMRPVAFPVRYIACTSAAWFKRVLRVDPRPDEEEESVGVIAGIGVGMEGGPSAPPRSASMSAVAHIVVRFHDECQWVQRSLGLARSFGDPETSRTVSMRAGWECVPRVDNGYRIVVVA</sequence>
<gene>
    <name evidence="1" type="ORF">BD410DRAFT_799933</name>
</gene>
<protein>
    <submittedName>
        <fullName evidence="1">Uncharacterized protein</fullName>
    </submittedName>
</protein>
<evidence type="ECO:0000313" key="1">
    <source>
        <dbReference type="EMBL" id="TDL26806.1"/>
    </source>
</evidence>
<organism evidence="1 2">
    <name type="scientific">Rickenella mellea</name>
    <dbReference type="NCBI Taxonomy" id="50990"/>
    <lineage>
        <taxon>Eukaryota</taxon>
        <taxon>Fungi</taxon>
        <taxon>Dikarya</taxon>
        <taxon>Basidiomycota</taxon>
        <taxon>Agaricomycotina</taxon>
        <taxon>Agaricomycetes</taxon>
        <taxon>Hymenochaetales</taxon>
        <taxon>Rickenellaceae</taxon>
        <taxon>Rickenella</taxon>
    </lineage>
</organism>
<accession>A0A4Y7QHH7</accession>
<reference evidence="1 2" key="1">
    <citation type="submission" date="2018-06" db="EMBL/GenBank/DDBJ databases">
        <title>A transcriptomic atlas of mushroom development highlights an independent origin of complex multicellularity.</title>
        <authorList>
            <consortium name="DOE Joint Genome Institute"/>
            <person name="Krizsan K."/>
            <person name="Almasi E."/>
            <person name="Merenyi Z."/>
            <person name="Sahu N."/>
            <person name="Viragh M."/>
            <person name="Koszo T."/>
            <person name="Mondo S."/>
            <person name="Kiss B."/>
            <person name="Balint B."/>
            <person name="Kues U."/>
            <person name="Barry K."/>
            <person name="Hegedus J.C."/>
            <person name="Henrissat B."/>
            <person name="Johnson J."/>
            <person name="Lipzen A."/>
            <person name="Ohm R."/>
            <person name="Nagy I."/>
            <person name="Pangilinan J."/>
            <person name="Yan J."/>
            <person name="Xiong Y."/>
            <person name="Grigoriev I.V."/>
            <person name="Hibbett D.S."/>
            <person name="Nagy L.G."/>
        </authorList>
    </citation>
    <scope>NUCLEOTIDE SEQUENCE [LARGE SCALE GENOMIC DNA]</scope>
    <source>
        <strain evidence="1 2">SZMC22713</strain>
    </source>
</reference>
<dbReference type="AlphaFoldDB" id="A0A4Y7QHH7"/>
<dbReference type="Proteomes" id="UP000294933">
    <property type="component" value="Unassembled WGS sequence"/>
</dbReference>
<dbReference type="VEuPathDB" id="FungiDB:BD410DRAFT_799933"/>
<dbReference type="EMBL" id="ML170160">
    <property type="protein sequence ID" value="TDL26806.1"/>
    <property type="molecule type" value="Genomic_DNA"/>
</dbReference>
<keyword evidence="2" id="KW-1185">Reference proteome</keyword>